<evidence type="ECO:0000256" key="1">
    <source>
        <dbReference type="SAM" id="SignalP"/>
    </source>
</evidence>
<proteinExistence type="predicted"/>
<reference evidence="2 3" key="1">
    <citation type="submission" date="2019-02" db="EMBL/GenBank/DDBJ databases">
        <title>Deep-cultivation of Planctomycetes and their phenomic and genomic characterization uncovers novel biology.</title>
        <authorList>
            <person name="Wiegand S."/>
            <person name="Jogler M."/>
            <person name="Boedeker C."/>
            <person name="Pinto D."/>
            <person name="Vollmers J."/>
            <person name="Rivas-Marin E."/>
            <person name="Kohn T."/>
            <person name="Peeters S.H."/>
            <person name="Heuer A."/>
            <person name="Rast P."/>
            <person name="Oberbeckmann S."/>
            <person name="Bunk B."/>
            <person name="Jeske O."/>
            <person name="Meyerdierks A."/>
            <person name="Storesund J.E."/>
            <person name="Kallscheuer N."/>
            <person name="Luecker S."/>
            <person name="Lage O.M."/>
            <person name="Pohl T."/>
            <person name="Merkel B.J."/>
            <person name="Hornburger P."/>
            <person name="Mueller R.-W."/>
            <person name="Bruemmer F."/>
            <person name="Labrenz M."/>
            <person name="Spormann A.M."/>
            <person name="Op Den Camp H."/>
            <person name="Overmann J."/>
            <person name="Amann R."/>
            <person name="Jetten M.S.M."/>
            <person name="Mascher T."/>
            <person name="Medema M.H."/>
            <person name="Devos D.P."/>
            <person name="Kaster A.-K."/>
            <person name="Ovreas L."/>
            <person name="Rohde M."/>
            <person name="Galperin M.Y."/>
            <person name="Jogler C."/>
        </authorList>
    </citation>
    <scope>NUCLEOTIDE SEQUENCE [LARGE SCALE GENOMIC DNA]</scope>
    <source>
        <strain evidence="2 3">Pla22</strain>
    </source>
</reference>
<evidence type="ECO:0000313" key="3">
    <source>
        <dbReference type="Proteomes" id="UP000316598"/>
    </source>
</evidence>
<organism evidence="2 3">
    <name type="scientific">Rubripirellula amarantea</name>
    <dbReference type="NCBI Taxonomy" id="2527999"/>
    <lineage>
        <taxon>Bacteria</taxon>
        <taxon>Pseudomonadati</taxon>
        <taxon>Planctomycetota</taxon>
        <taxon>Planctomycetia</taxon>
        <taxon>Pirellulales</taxon>
        <taxon>Pirellulaceae</taxon>
        <taxon>Rubripirellula</taxon>
    </lineage>
</organism>
<dbReference type="AlphaFoldDB" id="A0A5C5WTG6"/>
<dbReference type="RefSeq" id="WP_146513950.1">
    <property type="nucleotide sequence ID" value="NZ_SJPI01000001.1"/>
</dbReference>
<keyword evidence="3" id="KW-1185">Reference proteome</keyword>
<dbReference type="NCBIfam" id="TIGR03067">
    <property type="entry name" value="Planc_TIGR03067"/>
    <property type="match status" value="1"/>
</dbReference>
<dbReference type="OrthoDB" id="281124at2"/>
<dbReference type="Proteomes" id="UP000316598">
    <property type="component" value="Unassembled WGS sequence"/>
</dbReference>
<sequence length="180" mass="19854" precursor="true">MTTIKPIAVTLAFLFSAIAFSLSTRADDKPNDTVIEKLQGRWLVVSGVNQGRELSEAEVEGTYVTITTNTIVTYDRDQRQRFRAVFRTDEAKDPIHITMTSVADNASTDKLKTEPKPSQPVASGILKLDGDDEWTLCYGLPGADRPKAFESTASNRAMLFKLKKEEVDPSTIPSAGDEQK</sequence>
<name>A0A5C5WTG6_9BACT</name>
<feature type="chain" id="PRO_5023027318" description="TIGR03067 domain-containing protein" evidence="1">
    <location>
        <begin position="27"/>
        <end position="180"/>
    </location>
</feature>
<dbReference type="InterPro" id="IPR017504">
    <property type="entry name" value="CHP03067_Planctomycetes"/>
</dbReference>
<keyword evidence="1" id="KW-0732">Signal</keyword>
<gene>
    <name evidence="2" type="ORF">Pla22_14330</name>
</gene>
<feature type="signal peptide" evidence="1">
    <location>
        <begin position="1"/>
        <end position="26"/>
    </location>
</feature>
<evidence type="ECO:0008006" key="4">
    <source>
        <dbReference type="Google" id="ProtNLM"/>
    </source>
</evidence>
<accession>A0A5C5WTG6</accession>
<dbReference type="EMBL" id="SJPI01000001">
    <property type="protein sequence ID" value="TWT53800.1"/>
    <property type="molecule type" value="Genomic_DNA"/>
</dbReference>
<evidence type="ECO:0000313" key="2">
    <source>
        <dbReference type="EMBL" id="TWT53800.1"/>
    </source>
</evidence>
<comment type="caution">
    <text evidence="2">The sequence shown here is derived from an EMBL/GenBank/DDBJ whole genome shotgun (WGS) entry which is preliminary data.</text>
</comment>
<protein>
    <recommendedName>
        <fullName evidence="4">TIGR03067 domain-containing protein</fullName>
    </recommendedName>
</protein>